<comment type="caution">
    <text evidence="8">The sequence shown here is derived from an EMBL/GenBank/DDBJ whole genome shotgun (WGS) entry which is preliminary data.</text>
</comment>
<dbReference type="GO" id="GO:0020037">
    <property type="term" value="F:heme binding"/>
    <property type="evidence" value="ECO:0007669"/>
    <property type="project" value="InterPro"/>
</dbReference>
<dbReference type="GO" id="GO:0004497">
    <property type="term" value="F:monooxygenase activity"/>
    <property type="evidence" value="ECO:0007669"/>
    <property type="project" value="UniProtKB-KW"/>
</dbReference>
<dbReference type="CDD" id="cd11060">
    <property type="entry name" value="CYP57A1-like"/>
    <property type="match status" value="1"/>
</dbReference>
<keyword evidence="7" id="KW-0503">Monooxygenase</keyword>
<dbReference type="InterPro" id="IPR050121">
    <property type="entry name" value="Cytochrome_P450_monoxygenase"/>
</dbReference>
<evidence type="ECO:0000313" key="8">
    <source>
        <dbReference type="EMBL" id="KAK1451360.1"/>
    </source>
</evidence>
<proteinExistence type="inferred from homology"/>
<dbReference type="PRINTS" id="PR00463">
    <property type="entry name" value="EP450I"/>
</dbReference>
<accession>A0AAI9XKJ5</accession>
<sequence length="555" mass="63654">MFIIIYDSLLDNPAPTTAIDYLNRHTMGSVPFPHNRTSSSWETVLSSAQTHRTSLVLLTPAISCFLWFFASWQTSPLKKFPGPLLAGWTNVWRFWQVITAEYAPRMRKLHEKHGPVVRLGPNFLDIDYPELVKVIYGTDGKWKKVSDLYKNSSTIIDGKITYHMFSETDNKEHAKLKRPVVRHFSVPSVLAMEPHMDKTIEEFCDHLERRFVELPKACEFGDWLAYCAWDFLGYVTFSRKFGYMDEGRDFDGTLAIGDQAIDYLGLCGQMPWLDHWLDKNPVYPLGPPNLSNVTRIAFENLTSRLKGEDAAFNPEKPDFLQYFIDSKGTHPEIVDEGTIIGYLLLNLIAGADTTAITMRALFYYCLKDARIWKRLEAEVTSTIPADKPAPYAVARGLPYLEAVCRETLRYHPPIAMTMERIVPESGLTLPDGSFVKGGTLIGMNPYIIGRNKNVYGDDADEFRPERWLQQEGEDDEVYKLRMRQWNAADIVFGGGSRICLGRNLSLMEVYKIIPSLISRFEIELVDPNEKWWTSSRWFYRTKGVVCYLKRRAAKA</sequence>
<evidence type="ECO:0000256" key="4">
    <source>
        <dbReference type="ARBA" id="ARBA00022723"/>
    </source>
</evidence>
<keyword evidence="3 6" id="KW-0349">Heme</keyword>
<dbReference type="InterPro" id="IPR036396">
    <property type="entry name" value="Cyt_P450_sf"/>
</dbReference>
<dbReference type="AlphaFoldDB" id="A0AAI9XKJ5"/>
<dbReference type="GO" id="GO:0016705">
    <property type="term" value="F:oxidoreductase activity, acting on paired donors, with incorporation or reduction of molecular oxygen"/>
    <property type="evidence" value="ECO:0007669"/>
    <property type="project" value="InterPro"/>
</dbReference>
<evidence type="ECO:0000256" key="2">
    <source>
        <dbReference type="ARBA" id="ARBA00010617"/>
    </source>
</evidence>
<dbReference type="SUPFAM" id="SSF48264">
    <property type="entry name" value="Cytochrome P450"/>
    <property type="match status" value="1"/>
</dbReference>
<evidence type="ECO:0000256" key="5">
    <source>
        <dbReference type="ARBA" id="ARBA00023004"/>
    </source>
</evidence>
<dbReference type="Proteomes" id="UP001239795">
    <property type="component" value="Unassembled WGS sequence"/>
</dbReference>
<dbReference type="Gene3D" id="1.10.630.10">
    <property type="entry name" value="Cytochrome P450"/>
    <property type="match status" value="1"/>
</dbReference>
<comment type="similarity">
    <text evidence="2 7">Belongs to the cytochrome P450 family.</text>
</comment>
<organism evidence="8 9">
    <name type="scientific">Colletotrichum melonis</name>
    <dbReference type="NCBI Taxonomy" id="1209925"/>
    <lineage>
        <taxon>Eukaryota</taxon>
        <taxon>Fungi</taxon>
        <taxon>Dikarya</taxon>
        <taxon>Ascomycota</taxon>
        <taxon>Pezizomycotina</taxon>
        <taxon>Sordariomycetes</taxon>
        <taxon>Hypocreomycetidae</taxon>
        <taxon>Glomerellales</taxon>
        <taxon>Glomerellaceae</taxon>
        <taxon>Colletotrichum</taxon>
        <taxon>Colletotrichum acutatum species complex</taxon>
    </lineage>
</organism>
<dbReference type="PANTHER" id="PTHR24305">
    <property type="entry name" value="CYTOCHROME P450"/>
    <property type="match status" value="1"/>
</dbReference>
<keyword evidence="9" id="KW-1185">Reference proteome</keyword>
<feature type="binding site" description="axial binding residue" evidence="6">
    <location>
        <position position="499"/>
    </location>
    <ligand>
        <name>heme</name>
        <dbReference type="ChEBI" id="CHEBI:30413"/>
    </ligand>
    <ligandPart>
        <name>Fe</name>
        <dbReference type="ChEBI" id="CHEBI:18248"/>
    </ligandPart>
</feature>
<comment type="cofactor">
    <cofactor evidence="1 6">
        <name>heme</name>
        <dbReference type="ChEBI" id="CHEBI:30413"/>
    </cofactor>
</comment>
<keyword evidence="4 6" id="KW-0479">Metal-binding</keyword>
<dbReference type="PRINTS" id="PR00385">
    <property type="entry name" value="P450"/>
</dbReference>
<name>A0AAI9XKJ5_9PEZI</name>
<evidence type="ECO:0000256" key="1">
    <source>
        <dbReference type="ARBA" id="ARBA00001971"/>
    </source>
</evidence>
<keyword evidence="5 6" id="KW-0408">Iron</keyword>
<dbReference type="PROSITE" id="PS00086">
    <property type="entry name" value="CYTOCHROME_P450"/>
    <property type="match status" value="1"/>
</dbReference>
<gene>
    <name evidence="8" type="ORF">CMEL01_05934</name>
</gene>
<keyword evidence="7" id="KW-0560">Oxidoreductase</keyword>
<protein>
    <recommendedName>
        <fullName evidence="10">Benzoate 4-monooxygenase cytochrome P450</fullName>
    </recommendedName>
</protein>
<dbReference type="InterPro" id="IPR017972">
    <property type="entry name" value="Cyt_P450_CS"/>
</dbReference>
<dbReference type="InterPro" id="IPR001128">
    <property type="entry name" value="Cyt_P450"/>
</dbReference>
<evidence type="ECO:0008006" key="10">
    <source>
        <dbReference type="Google" id="ProtNLM"/>
    </source>
</evidence>
<dbReference type="EMBL" id="MLGG01000046">
    <property type="protein sequence ID" value="KAK1451360.1"/>
    <property type="molecule type" value="Genomic_DNA"/>
</dbReference>
<evidence type="ECO:0000256" key="7">
    <source>
        <dbReference type="RuleBase" id="RU000461"/>
    </source>
</evidence>
<dbReference type="GO" id="GO:0005506">
    <property type="term" value="F:iron ion binding"/>
    <property type="evidence" value="ECO:0007669"/>
    <property type="project" value="InterPro"/>
</dbReference>
<reference evidence="8 9" key="1">
    <citation type="submission" date="2016-10" db="EMBL/GenBank/DDBJ databases">
        <title>The genome sequence of Colletotrichum fioriniae PJ7.</title>
        <authorList>
            <person name="Baroncelli R."/>
        </authorList>
    </citation>
    <scope>NUCLEOTIDE SEQUENCE [LARGE SCALE GENOMIC DNA]</scope>
    <source>
        <strain evidence="8">Col 31</strain>
    </source>
</reference>
<evidence type="ECO:0000313" key="9">
    <source>
        <dbReference type="Proteomes" id="UP001239795"/>
    </source>
</evidence>
<dbReference type="Pfam" id="PF00067">
    <property type="entry name" value="p450"/>
    <property type="match status" value="1"/>
</dbReference>
<dbReference type="PANTHER" id="PTHR24305:SF232">
    <property type="entry name" value="P450, PUTATIVE (EUROFUNG)-RELATED"/>
    <property type="match status" value="1"/>
</dbReference>
<dbReference type="InterPro" id="IPR002401">
    <property type="entry name" value="Cyt_P450_E_grp-I"/>
</dbReference>
<evidence type="ECO:0000256" key="3">
    <source>
        <dbReference type="ARBA" id="ARBA00022617"/>
    </source>
</evidence>
<evidence type="ECO:0000256" key="6">
    <source>
        <dbReference type="PIRSR" id="PIRSR602401-1"/>
    </source>
</evidence>